<evidence type="ECO:0000313" key="4">
    <source>
        <dbReference type="EMBL" id="KAJ8909267.1"/>
    </source>
</evidence>
<accession>A0AAV8V5A0</accession>
<dbReference type="EMBL" id="JANEYG010000721">
    <property type="protein sequence ID" value="KAJ8909267.1"/>
    <property type="molecule type" value="Genomic_DNA"/>
</dbReference>
<keyword evidence="2" id="KW-0233">DNA recombination</keyword>
<dbReference type="Pfam" id="PF00589">
    <property type="entry name" value="Phage_integrase"/>
    <property type="match status" value="1"/>
</dbReference>
<dbReference type="GO" id="GO:0006310">
    <property type="term" value="P:DNA recombination"/>
    <property type="evidence" value="ECO:0007669"/>
    <property type="project" value="UniProtKB-KW"/>
</dbReference>
<dbReference type="Gene3D" id="1.10.443.10">
    <property type="entry name" value="Intergrase catalytic core"/>
    <property type="match status" value="1"/>
</dbReference>
<dbReference type="PANTHER" id="PTHR30349">
    <property type="entry name" value="PHAGE INTEGRASE-RELATED"/>
    <property type="match status" value="1"/>
</dbReference>
<dbReference type="CDD" id="cd00397">
    <property type="entry name" value="DNA_BRE_C"/>
    <property type="match status" value="1"/>
</dbReference>
<gene>
    <name evidence="4" type="ORF">NQ315_017547</name>
</gene>
<reference evidence="4 5" key="1">
    <citation type="journal article" date="2023" name="Insect Mol. Biol.">
        <title>Genome sequencing provides insights into the evolution of gene families encoding plant cell wall-degrading enzymes in longhorned beetles.</title>
        <authorList>
            <person name="Shin N.R."/>
            <person name="Okamura Y."/>
            <person name="Kirsch R."/>
            <person name="Pauchet Y."/>
        </authorList>
    </citation>
    <scope>NUCLEOTIDE SEQUENCE [LARGE SCALE GENOMIC DNA]</scope>
    <source>
        <strain evidence="4">EAD_L_NR</strain>
    </source>
</reference>
<organism evidence="4 5">
    <name type="scientific">Exocentrus adspersus</name>
    <dbReference type="NCBI Taxonomy" id="1586481"/>
    <lineage>
        <taxon>Eukaryota</taxon>
        <taxon>Metazoa</taxon>
        <taxon>Ecdysozoa</taxon>
        <taxon>Arthropoda</taxon>
        <taxon>Hexapoda</taxon>
        <taxon>Insecta</taxon>
        <taxon>Pterygota</taxon>
        <taxon>Neoptera</taxon>
        <taxon>Endopterygota</taxon>
        <taxon>Coleoptera</taxon>
        <taxon>Polyphaga</taxon>
        <taxon>Cucujiformia</taxon>
        <taxon>Chrysomeloidea</taxon>
        <taxon>Cerambycidae</taxon>
        <taxon>Lamiinae</taxon>
        <taxon>Acanthocinini</taxon>
        <taxon>Exocentrus</taxon>
    </lineage>
</organism>
<feature type="domain" description="Tyr recombinase" evidence="3">
    <location>
        <begin position="55"/>
        <end position="245"/>
    </location>
</feature>
<proteinExistence type="predicted"/>
<evidence type="ECO:0000313" key="5">
    <source>
        <dbReference type="Proteomes" id="UP001159042"/>
    </source>
</evidence>
<dbReference type="GO" id="GO:0003677">
    <property type="term" value="F:DNA binding"/>
    <property type="evidence" value="ECO:0007669"/>
    <property type="project" value="UniProtKB-KW"/>
</dbReference>
<dbReference type="InterPro" id="IPR050090">
    <property type="entry name" value="Tyrosine_recombinase_XerCD"/>
</dbReference>
<dbReference type="PANTHER" id="PTHR30349:SF41">
    <property type="entry name" value="INTEGRASE_RECOMBINASE PROTEIN MJ0367-RELATED"/>
    <property type="match status" value="1"/>
</dbReference>
<dbReference type="PROSITE" id="PS51898">
    <property type="entry name" value="TYR_RECOMBINASE"/>
    <property type="match status" value="1"/>
</dbReference>
<dbReference type="InterPro" id="IPR002104">
    <property type="entry name" value="Integrase_catalytic"/>
</dbReference>
<dbReference type="Proteomes" id="UP001159042">
    <property type="component" value="Unassembled WGS sequence"/>
</dbReference>
<keyword evidence="1" id="KW-0238">DNA-binding</keyword>
<dbReference type="SUPFAM" id="SSF56349">
    <property type="entry name" value="DNA breaking-rejoining enzymes"/>
    <property type="match status" value="1"/>
</dbReference>
<evidence type="ECO:0000256" key="1">
    <source>
        <dbReference type="ARBA" id="ARBA00023125"/>
    </source>
</evidence>
<dbReference type="AlphaFoldDB" id="A0AAV8V5A0"/>
<comment type="caution">
    <text evidence="4">The sequence shown here is derived from an EMBL/GenBank/DDBJ whole genome shotgun (WGS) entry which is preliminary data.</text>
</comment>
<dbReference type="InterPro" id="IPR013762">
    <property type="entry name" value="Integrase-like_cat_sf"/>
</dbReference>
<evidence type="ECO:0000256" key="2">
    <source>
        <dbReference type="ARBA" id="ARBA00023172"/>
    </source>
</evidence>
<evidence type="ECO:0000259" key="3">
    <source>
        <dbReference type="PROSITE" id="PS51898"/>
    </source>
</evidence>
<sequence length="318" mass="35661">MSSSEEIQCTPTEIREVANNTIGQTTINIKHNINISKYLKLKSFLKRKSVGFRAKKSKVLSAQEVNTFIKEAPNEIHLKNKGNKAALIVGIMGACRKNELYQMKINDIEDLGHFILVSIPDSKTNVSRNFTITGEYCQIFKKYVVLRPPNVDRDNLFLNYQKGKCTKQVFGLNKFSTIAKNVAIYLNLKDPEKYTGHCLRRTSATMLVDSGGDITELKRHGGWKSTEVAEGYIENTVQNKLKVSKKIMRHIESSVEVSVSELQQNIELEMPSTSAAPPFSALSNSNNKPLGHLDAKTMPSISFENCSNITINLFANQK</sequence>
<keyword evidence="5" id="KW-1185">Reference proteome</keyword>
<dbReference type="GO" id="GO:0015074">
    <property type="term" value="P:DNA integration"/>
    <property type="evidence" value="ECO:0007669"/>
    <property type="project" value="InterPro"/>
</dbReference>
<name>A0AAV8V5A0_9CUCU</name>
<protein>
    <recommendedName>
        <fullName evidence="3">Tyr recombinase domain-containing protein</fullName>
    </recommendedName>
</protein>
<dbReference type="InterPro" id="IPR011010">
    <property type="entry name" value="DNA_brk_join_enz"/>
</dbReference>